<dbReference type="AlphaFoldDB" id="A0A9W6L1K4"/>
<feature type="compositionally biased region" description="Polar residues" evidence="1">
    <location>
        <begin position="9"/>
        <end position="21"/>
    </location>
</feature>
<gene>
    <name evidence="2" type="ORF">GCM10017577_27140</name>
</gene>
<proteinExistence type="predicted"/>
<organism evidence="2 3">
    <name type="scientific">Pseudonocardia halophobica</name>
    <dbReference type="NCBI Taxonomy" id="29401"/>
    <lineage>
        <taxon>Bacteria</taxon>
        <taxon>Bacillati</taxon>
        <taxon>Actinomycetota</taxon>
        <taxon>Actinomycetes</taxon>
        <taxon>Pseudonocardiales</taxon>
        <taxon>Pseudonocardiaceae</taxon>
        <taxon>Pseudonocardia</taxon>
    </lineage>
</organism>
<evidence type="ECO:0000313" key="3">
    <source>
        <dbReference type="Proteomes" id="UP001143463"/>
    </source>
</evidence>
<evidence type="ECO:0000256" key="1">
    <source>
        <dbReference type="SAM" id="MobiDB-lite"/>
    </source>
</evidence>
<evidence type="ECO:0000313" key="2">
    <source>
        <dbReference type="EMBL" id="GLL11573.1"/>
    </source>
</evidence>
<reference evidence="2" key="2">
    <citation type="submission" date="2023-01" db="EMBL/GenBank/DDBJ databases">
        <authorList>
            <person name="Sun Q."/>
            <person name="Evtushenko L."/>
        </authorList>
    </citation>
    <scope>NUCLEOTIDE SEQUENCE</scope>
    <source>
        <strain evidence="2">VKM Ac-1069</strain>
    </source>
</reference>
<protein>
    <submittedName>
        <fullName evidence="2">Uncharacterized protein</fullName>
    </submittedName>
</protein>
<sequence length="58" mass="6247">MIRVAGQVRSGSETGSTSSWNGLYRPIGIWEPFWGFHTGWPAGAGTEGVRILLAEEAV</sequence>
<reference evidence="2" key="1">
    <citation type="journal article" date="2014" name="Int. J. Syst. Evol. Microbiol.">
        <title>Complete genome sequence of Corynebacterium casei LMG S-19264T (=DSM 44701T), isolated from a smear-ripened cheese.</title>
        <authorList>
            <consortium name="US DOE Joint Genome Institute (JGI-PGF)"/>
            <person name="Walter F."/>
            <person name="Albersmeier A."/>
            <person name="Kalinowski J."/>
            <person name="Ruckert C."/>
        </authorList>
    </citation>
    <scope>NUCLEOTIDE SEQUENCE</scope>
    <source>
        <strain evidence="2">VKM Ac-1069</strain>
    </source>
</reference>
<dbReference type="EMBL" id="BSFQ01000009">
    <property type="protein sequence ID" value="GLL11573.1"/>
    <property type="molecule type" value="Genomic_DNA"/>
</dbReference>
<name>A0A9W6L1K4_9PSEU</name>
<feature type="region of interest" description="Disordered" evidence="1">
    <location>
        <begin position="1"/>
        <end position="22"/>
    </location>
</feature>
<accession>A0A9W6L1K4</accession>
<keyword evidence="3" id="KW-1185">Reference proteome</keyword>
<dbReference type="Proteomes" id="UP001143463">
    <property type="component" value="Unassembled WGS sequence"/>
</dbReference>
<comment type="caution">
    <text evidence="2">The sequence shown here is derived from an EMBL/GenBank/DDBJ whole genome shotgun (WGS) entry which is preliminary data.</text>
</comment>